<feature type="domain" description="Leucine-binding protein" evidence="4">
    <location>
        <begin position="31"/>
        <end position="374"/>
    </location>
</feature>
<dbReference type="Gene3D" id="3.40.50.2300">
    <property type="match status" value="2"/>
</dbReference>
<comment type="similarity">
    <text evidence="1">Belongs to the leucine-binding protein family.</text>
</comment>
<reference evidence="6" key="1">
    <citation type="submission" date="2018-09" db="EMBL/GenBank/DDBJ databases">
        <title>Paracoccus onubensis nov. sp. a moderate halophilic bacterium isolated from Gruta de las Maravillas (Aracena, Spain).</title>
        <authorList>
            <person name="Jurado V."/>
            <person name="Gutierrez-Patricio S."/>
            <person name="Gonzalez-Pimentel J.L."/>
            <person name="Miller A.Z."/>
            <person name="Laiz L."/>
            <person name="Saiz-Jimenez C."/>
        </authorList>
    </citation>
    <scope>NUCLEOTIDE SEQUENCE [LARGE SCALE GENOMIC DNA]</scope>
    <source>
        <strain evidence="6">DSM 26381</strain>
    </source>
</reference>
<name>A0A419AAW5_9RHOB</name>
<evidence type="ECO:0000313" key="6">
    <source>
        <dbReference type="Proteomes" id="UP000283587"/>
    </source>
</evidence>
<comment type="caution">
    <text evidence="5">The sequence shown here is derived from an EMBL/GenBank/DDBJ whole genome shotgun (WGS) entry which is preliminary data.</text>
</comment>
<dbReference type="Pfam" id="PF13458">
    <property type="entry name" value="Peripla_BP_6"/>
    <property type="match status" value="1"/>
</dbReference>
<evidence type="ECO:0000256" key="3">
    <source>
        <dbReference type="ARBA" id="ARBA00022970"/>
    </source>
</evidence>
<keyword evidence="3" id="KW-0813">Transport</keyword>
<evidence type="ECO:0000313" key="5">
    <source>
        <dbReference type="EMBL" id="RJL20264.1"/>
    </source>
</evidence>
<dbReference type="SUPFAM" id="SSF53822">
    <property type="entry name" value="Periplasmic binding protein-like I"/>
    <property type="match status" value="1"/>
</dbReference>
<dbReference type="PANTHER" id="PTHR30483">
    <property type="entry name" value="LEUCINE-SPECIFIC-BINDING PROTEIN"/>
    <property type="match status" value="1"/>
</dbReference>
<proteinExistence type="inferred from homology"/>
<dbReference type="InterPro" id="IPR051010">
    <property type="entry name" value="BCAA_transport"/>
</dbReference>
<dbReference type="RefSeq" id="WP_119896839.1">
    <property type="nucleotide sequence ID" value="NZ_QNRC01000022.1"/>
</dbReference>
<evidence type="ECO:0000256" key="2">
    <source>
        <dbReference type="ARBA" id="ARBA00022729"/>
    </source>
</evidence>
<dbReference type="AlphaFoldDB" id="A0A419AAW5"/>
<organism evidence="5 6">
    <name type="scientific">Paracoccus siganidrum</name>
    <dbReference type="NCBI Taxonomy" id="1276757"/>
    <lineage>
        <taxon>Bacteria</taxon>
        <taxon>Pseudomonadati</taxon>
        <taxon>Pseudomonadota</taxon>
        <taxon>Alphaproteobacteria</taxon>
        <taxon>Rhodobacterales</taxon>
        <taxon>Paracoccaceae</taxon>
        <taxon>Paracoccus</taxon>
    </lineage>
</organism>
<keyword evidence="3" id="KW-0029">Amino-acid transport</keyword>
<protein>
    <recommendedName>
        <fullName evidence="4">Leucine-binding protein domain-containing protein</fullName>
    </recommendedName>
</protein>
<evidence type="ECO:0000256" key="1">
    <source>
        <dbReference type="ARBA" id="ARBA00010062"/>
    </source>
</evidence>
<dbReference type="OrthoDB" id="9802022at2"/>
<accession>A0A419AAW5</accession>
<evidence type="ECO:0000259" key="4">
    <source>
        <dbReference type="Pfam" id="PF13458"/>
    </source>
</evidence>
<dbReference type="InterPro" id="IPR028081">
    <property type="entry name" value="Leu-bd"/>
</dbReference>
<dbReference type="EMBL" id="QZEW01000011">
    <property type="protein sequence ID" value="RJL20264.1"/>
    <property type="molecule type" value="Genomic_DNA"/>
</dbReference>
<sequence length="385" mass="39926">MTTCLTGLTQFGAVAGVIAGALATPVAAGDIKVAIIHSLTGAPAFIGVPYVDGLTLGIDQINEQKALGPNTRIVYSRDDDAGDRGQAMGLLTRHAADSGVRLILGTTTGAISPATAAAAVDLEVPFLSLSGADAVSQAAPWAFPMTQPPRVTVPEMARFAGEELSLEKCTIFSVMESEAYIAMAKFFEESARGYGIEIAGYETIKQTDFDFSALAVKVAQSDVDCVFISTPAPAGANLVMQLRQAGLDPEVKILGHTALSSPDFLTVGEGAVEGVYLLSEFPPGGTDESGRAFAEAYKARYGKEADNWAAIGYATSQVLAAALSAAGEDPSREAVRDAIAGVKDVPVIVGSGRFNFTEDRFVTTGMNILQVRDGAFASAVSGDAE</sequence>
<dbReference type="GO" id="GO:0006865">
    <property type="term" value="P:amino acid transport"/>
    <property type="evidence" value="ECO:0007669"/>
    <property type="project" value="UniProtKB-KW"/>
</dbReference>
<keyword evidence="6" id="KW-1185">Reference proteome</keyword>
<dbReference type="InterPro" id="IPR028082">
    <property type="entry name" value="Peripla_BP_I"/>
</dbReference>
<dbReference type="PANTHER" id="PTHR30483:SF6">
    <property type="entry name" value="PERIPLASMIC BINDING PROTEIN OF ABC TRANSPORTER FOR NATURAL AMINO ACIDS"/>
    <property type="match status" value="1"/>
</dbReference>
<gene>
    <name evidence="5" type="ORF">D3P05_03710</name>
</gene>
<dbReference type="Proteomes" id="UP000283587">
    <property type="component" value="Unassembled WGS sequence"/>
</dbReference>
<keyword evidence="2" id="KW-0732">Signal</keyword>